<dbReference type="EMBL" id="AP025314">
    <property type="protein sequence ID" value="BDD10545.1"/>
    <property type="molecule type" value="Genomic_DNA"/>
</dbReference>
<dbReference type="Proteomes" id="UP001348817">
    <property type="component" value="Chromosome"/>
</dbReference>
<keyword evidence="3" id="KW-1185">Reference proteome</keyword>
<dbReference type="PANTHER" id="PTHR46388:SF2">
    <property type="entry name" value="NHL REPEAT-CONTAINING PROTEIN 2"/>
    <property type="match status" value="1"/>
</dbReference>
<dbReference type="InterPro" id="IPR036249">
    <property type="entry name" value="Thioredoxin-like_sf"/>
</dbReference>
<dbReference type="InterPro" id="IPR012336">
    <property type="entry name" value="Thioredoxin-like_fold"/>
</dbReference>
<gene>
    <name evidence="2" type="ORF">FUAX_29770</name>
</gene>
<dbReference type="PANTHER" id="PTHR46388">
    <property type="entry name" value="NHL REPEAT-CONTAINING PROTEIN 2"/>
    <property type="match status" value="1"/>
</dbReference>
<dbReference type="SUPFAM" id="SSF101898">
    <property type="entry name" value="NHL repeat"/>
    <property type="match status" value="1"/>
</dbReference>
<organism evidence="2 3">
    <name type="scientific">Fulvitalea axinellae</name>
    <dbReference type="NCBI Taxonomy" id="1182444"/>
    <lineage>
        <taxon>Bacteria</taxon>
        <taxon>Pseudomonadati</taxon>
        <taxon>Bacteroidota</taxon>
        <taxon>Cytophagia</taxon>
        <taxon>Cytophagales</taxon>
        <taxon>Persicobacteraceae</taxon>
        <taxon>Fulvitalea</taxon>
    </lineage>
</organism>
<feature type="domain" description="Thioredoxin-like fold" evidence="1">
    <location>
        <begin position="108"/>
        <end position="202"/>
    </location>
</feature>
<evidence type="ECO:0000259" key="1">
    <source>
        <dbReference type="Pfam" id="PF13905"/>
    </source>
</evidence>
<dbReference type="Gene3D" id="2.120.10.30">
    <property type="entry name" value="TolB, C-terminal domain"/>
    <property type="match status" value="2"/>
</dbReference>
<name>A0AAU9DDK5_9BACT</name>
<sequence length="548" mass="61015">MIVIFRIGVFFSVKIPLPAYLKKASAFIGGFFPGATDLVCRGSDNGTNTVIMMRQTFFLWMFLVCMAFGCNGQSSGNLEARSERAPDIDTPYGWLNTDRDWHIKDFKGKIVLLDFWTYGCVNCYHILPDLRKLEEMYPNELVIIGVHSGKFTSEKGTNQIRNAILKFGIKHPVVNDAKFDIWQKYGVNAWPTVVLIDPDGYVVGKYSGEGVYHAVNPYIKELLKEYGDKIDRKPLHFKLETEKKTVLRFPGKIISAGDGTYWISDSGHNRIVKIDPEGKILQVIGDGKQDSDNGAFVEASFSEPQGMALVGDLLYIADTGNNLIRVADLKKKTVTTVAGNGQLGYYWGDEKWGVSVLPNSPWGLFATQANIYVANAGNHQILRYDLKEEKLFRFAGSGREALINGKFKDAAFNQPSGITRLDGNLYVADTEASAIRELDMTNKTVKTIVGKGLFEFGDKDGPFKEALLQHVTGIFAYEGNLYVADTYNNKIKVLDMKSKNVKTLVDGLDQPNGVLVDLGSVWIANTNAHQIVKVDLETGKKKVLNIRE</sequence>
<dbReference type="InterPro" id="IPR011042">
    <property type="entry name" value="6-blade_b-propeller_TolB-like"/>
</dbReference>
<dbReference type="AlphaFoldDB" id="A0AAU9DDK5"/>
<dbReference type="SUPFAM" id="SSF52833">
    <property type="entry name" value="Thioredoxin-like"/>
    <property type="match status" value="1"/>
</dbReference>
<dbReference type="Gene3D" id="3.40.30.10">
    <property type="entry name" value="Glutaredoxin"/>
    <property type="match status" value="1"/>
</dbReference>
<dbReference type="Pfam" id="PF13905">
    <property type="entry name" value="Thioredoxin_8"/>
    <property type="match status" value="1"/>
</dbReference>
<proteinExistence type="predicted"/>
<protein>
    <recommendedName>
        <fullName evidence="1">Thioredoxin-like fold domain-containing protein</fullName>
    </recommendedName>
</protein>
<dbReference type="KEGG" id="fax:FUAX_29770"/>
<accession>A0AAU9DDK5</accession>
<reference evidence="2 3" key="1">
    <citation type="submission" date="2021-12" db="EMBL/GenBank/DDBJ databases">
        <title>Genome sequencing of bacteria with rrn-lacking chromosome and rrn-plasmid.</title>
        <authorList>
            <person name="Anda M."/>
            <person name="Iwasaki W."/>
        </authorList>
    </citation>
    <scope>NUCLEOTIDE SEQUENCE [LARGE SCALE GENOMIC DNA]</scope>
    <source>
        <strain evidence="2 3">DSM 100852</strain>
    </source>
</reference>
<evidence type="ECO:0000313" key="3">
    <source>
        <dbReference type="Proteomes" id="UP001348817"/>
    </source>
</evidence>
<evidence type="ECO:0000313" key="2">
    <source>
        <dbReference type="EMBL" id="BDD10545.1"/>
    </source>
</evidence>